<dbReference type="InterPro" id="IPR007197">
    <property type="entry name" value="rSAM"/>
</dbReference>
<dbReference type="SFLD" id="SFLDG01082">
    <property type="entry name" value="B12-binding_domain_containing"/>
    <property type="match status" value="1"/>
</dbReference>
<dbReference type="PANTHER" id="PTHR13932">
    <property type="entry name" value="COPROPORPHYRINIGEN III OXIDASE"/>
    <property type="match status" value="1"/>
</dbReference>
<reference evidence="2 3" key="1">
    <citation type="submission" date="2020-08" db="EMBL/GenBank/DDBJ databases">
        <title>Genome public.</title>
        <authorList>
            <person name="Liu C."/>
            <person name="Sun Q."/>
        </authorList>
    </citation>
    <scope>NUCLEOTIDE SEQUENCE [LARGE SCALE GENOMIC DNA]</scope>
    <source>
        <strain evidence="2 3">27-44</strain>
    </source>
</reference>
<dbReference type="InterPro" id="IPR058240">
    <property type="entry name" value="rSAM_sf"/>
</dbReference>
<evidence type="ECO:0000313" key="3">
    <source>
        <dbReference type="Proteomes" id="UP000633936"/>
    </source>
</evidence>
<accession>A0ABR7I3U4</accession>
<sequence>MHPPQSVTKRGIIHLFKIGILFEDREFEHDIYELIRAFYPGSEIHSFYEKEEETCDLFFKITKQADSCVISYENAETKGVASAEFIKGQSSDALVSCTDAENQNAAVQKERAHAVRKERKDTVKIALYKLLVKLTGKTLPWGNLTGIRPAKLAMGLIESGMKNTEAAQEMRERYMVSPQKTALAITIANREREILKDIDYENGYSLYVGIPFCPSICLYCSFSSYPLKQWKDRVYLYLDALCKEIRAVAQIMHEKGKKLDTVYIGGGTPTTLEPDQLKILLDEITANFDCEHLAEFTIEAGRPDSITREKLQMIRNYPITRISVNPQTMNQETLDIIGRRHTVEETKQAFALARECGFDNINMDLIVGLPGEDREMVEHTLGEVRVLAPDSVTVHSLAVKRAARLNIFKDRYQEMTFENNQEIMDMTMRTAYEMGMGPYYLYRQKNMKGNFENVGYAKVDKAGIYNILIMEEKQPIIALGAGGSSKLVFDHGKRIERVENVKDVTNYIERIDEMIERKRKGINTWL</sequence>
<dbReference type="SFLD" id="SFLDF00310">
    <property type="entry name" value="oxygen-independent_coproporphy"/>
    <property type="match status" value="1"/>
</dbReference>
<dbReference type="Gene3D" id="3.80.30.20">
    <property type="entry name" value="tm_1862 like domain"/>
    <property type="match status" value="1"/>
</dbReference>
<dbReference type="InterPro" id="IPR023404">
    <property type="entry name" value="rSAM_horseshoe"/>
</dbReference>
<organism evidence="2 3">
    <name type="scientific">Blautia intestinalis</name>
    <dbReference type="NCBI Taxonomy" id="2763028"/>
    <lineage>
        <taxon>Bacteria</taxon>
        <taxon>Bacillati</taxon>
        <taxon>Bacillota</taxon>
        <taxon>Clostridia</taxon>
        <taxon>Lachnospirales</taxon>
        <taxon>Lachnospiraceae</taxon>
        <taxon>Blautia</taxon>
    </lineage>
</organism>
<proteinExistence type="predicted"/>
<keyword evidence="3" id="KW-1185">Reference proteome</keyword>
<dbReference type="SUPFAM" id="SSF102114">
    <property type="entry name" value="Radical SAM enzymes"/>
    <property type="match status" value="1"/>
</dbReference>
<protein>
    <submittedName>
        <fullName evidence="2">Coproporphyrinogen dehydrogenase HemZ</fullName>
        <ecNumber evidence="2">1.3.98.3</ecNumber>
    </submittedName>
</protein>
<keyword evidence="2" id="KW-0560">Oxidoreductase</keyword>
<dbReference type="Proteomes" id="UP000633936">
    <property type="component" value="Unassembled WGS sequence"/>
</dbReference>
<dbReference type="EMBL" id="JACOQE010000008">
    <property type="protein sequence ID" value="MBC5741179.1"/>
    <property type="molecule type" value="Genomic_DNA"/>
</dbReference>
<dbReference type="InterPro" id="IPR006638">
    <property type="entry name" value="Elp3/MiaA/NifB-like_rSAM"/>
</dbReference>
<dbReference type="PROSITE" id="PS51918">
    <property type="entry name" value="RADICAL_SAM"/>
    <property type="match status" value="1"/>
</dbReference>
<dbReference type="InterPro" id="IPR034505">
    <property type="entry name" value="Coproporphyrinogen-III_oxidase"/>
</dbReference>
<comment type="caution">
    <text evidence="2">The sequence shown here is derived from an EMBL/GenBank/DDBJ whole genome shotgun (WGS) entry which is preliminary data.</text>
</comment>
<gene>
    <name evidence="2" type="primary">hemZ</name>
    <name evidence="2" type="ORF">H8Z79_12160</name>
</gene>
<dbReference type="SFLD" id="SFLDS00029">
    <property type="entry name" value="Radical_SAM"/>
    <property type="match status" value="1"/>
</dbReference>
<evidence type="ECO:0000259" key="1">
    <source>
        <dbReference type="PROSITE" id="PS51918"/>
    </source>
</evidence>
<dbReference type="PANTHER" id="PTHR13932:SF1">
    <property type="entry name" value="OXYGEN-INDEPENDENT COPROPORPHYRINOGEN-III OXIDASE-LIKE PROTEIN HEMZ"/>
    <property type="match status" value="1"/>
</dbReference>
<dbReference type="InterPro" id="IPR023995">
    <property type="entry name" value="HemZ"/>
</dbReference>
<name>A0ABR7I3U4_9FIRM</name>
<dbReference type="RefSeq" id="WP_118040404.1">
    <property type="nucleotide sequence ID" value="NZ_JACOQE010000008.1"/>
</dbReference>
<dbReference type="Pfam" id="PF04055">
    <property type="entry name" value="Radical_SAM"/>
    <property type="match status" value="1"/>
</dbReference>
<dbReference type="SFLD" id="SFLDG01065">
    <property type="entry name" value="anaerobic_coproporphyrinogen-I"/>
    <property type="match status" value="1"/>
</dbReference>
<dbReference type="GO" id="GO:0051989">
    <property type="term" value="F:coproporphyrinogen dehydrogenase activity"/>
    <property type="evidence" value="ECO:0007669"/>
    <property type="project" value="UniProtKB-EC"/>
</dbReference>
<dbReference type="NCBIfam" id="TIGR03994">
    <property type="entry name" value="rSAM_HemZ"/>
    <property type="match status" value="1"/>
</dbReference>
<dbReference type="SMART" id="SM00729">
    <property type="entry name" value="Elp3"/>
    <property type="match status" value="1"/>
</dbReference>
<evidence type="ECO:0000313" key="2">
    <source>
        <dbReference type="EMBL" id="MBC5741179.1"/>
    </source>
</evidence>
<dbReference type="EC" id="1.3.98.3" evidence="2"/>
<dbReference type="CDD" id="cd01335">
    <property type="entry name" value="Radical_SAM"/>
    <property type="match status" value="1"/>
</dbReference>
<feature type="domain" description="Radical SAM core" evidence="1">
    <location>
        <begin position="198"/>
        <end position="438"/>
    </location>
</feature>